<keyword evidence="5 8" id="KW-0687">Ribonucleoprotein</keyword>
<evidence type="ECO:0000256" key="7">
    <source>
        <dbReference type="ARBA" id="ARBA00035257"/>
    </source>
</evidence>
<comment type="caution">
    <text evidence="10">The sequence shown here is derived from an EMBL/GenBank/DDBJ whole genome shotgun (WGS) entry which is preliminary data.</text>
</comment>
<evidence type="ECO:0000256" key="3">
    <source>
        <dbReference type="ARBA" id="ARBA00022884"/>
    </source>
</evidence>
<proteinExistence type="inferred from homology"/>
<dbReference type="PANTHER" id="PTHR11760:SF19">
    <property type="entry name" value="SMALL RIBOSOMAL SUBUNIT PROTEIN US3C"/>
    <property type="match status" value="1"/>
</dbReference>
<dbReference type="Gene3D" id="3.30.1140.32">
    <property type="entry name" value="Ribosomal protein S3, C-terminal domain"/>
    <property type="match status" value="1"/>
</dbReference>
<organism evidence="10 11">
    <name type="scientific">Candidatus Magasanikbacteria bacterium RIFCSPHIGHO2_01_FULL_33_34</name>
    <dbReference type="NCBI Taxonomy" id="1798671"/>
    <lineage>
        <taxon>Bacteria</taxon>
        <taxon>Candidatus Magasanikiibacteriota</taxon>
    </lineage>
</organism>
<dbReference type="InterPro" id="IPR004087">
    <property type="entry name" value="KH_dom"/>
</dbReference>
<dbReference type="InterPro" id="IPR004044">
    <property type="entry name" value="KH_dom_type_2"/>
</dbReference>
<evidence type="ECO:0000256" key="6">
    <source>
        <dbReference type="ARBA" id="ARBA00024998"/>
    </source>
</evidence>
<comment type="subunit">
    <text evidence="8">Part of the 30S ribosomal subunit. Forms a tight complex with proteins S10 and S14.</text>
</comment>
<dbReference type="InterPro" id="IPR036419">
    <property type="entry name" value="Ribosomal_S3_C_sf"/>
</dbReference>
<dbReference type="AlphaFoldDB" id="A0A1F6LLK7"/>
<dbReference type="Gene3D" id="3.30.300.20">
    <property type="match status" value="1"/>
</dbReference>
<dbReference type="Pfam" id="PF00189">
    <property type="entry name" value="Ribosomal_S3_C"/>
    <property type="match status" value="1"/>
</dbReference>
<evidence type="ECO:0000313" key="11">
    <source>
        <dbReference type="Proteomes" id="UP000177067"/>
    </source>
</evidence>
<evidence type="ECO:0000256" key="4">
    <source>
        <dbReference type="ARBA" id="ARBA00022980"/>
    </source>
</evidence>
<dbReference type="InterPro" id="IPR057258">
    <property type="entry name" value="Ribosomal_uS3"/>
</dbReference>
<evidence type="ECO:0000259" key="9">
    <source>
        <dbReference type="PROSITE" id="PS50823"/>
    </source>
</evidence>
<dbReference type="GO" id="GO:0003729">
    <property type="term" value="F:mRNA binding"/>
    <property type="evidence" value="ECO:0007669"/>
    <property type="project" value="UniProtKB-UniRule"/>
</dbReference>
<dbReference type="CDD" id="cd02412">
    <property type="entry name" value="KH-II_30S_S3"/>
    <property type="match status" value="1"/>
</dbReference>
<accession>A0A1F6LLK7</accession>
<dbReference type="Proteomes" id="UP000177067">
    <property type="component" value="Unassembled WGS sequence"/>
</dbReference>
<dbReference type="HAMAP" id="MF_01309_B">
    <property type="entry name" value="Ribosomal_uS3_B"/>
    <property type="match status" value="1"/>
</dbReference>
<sequence>MGHKVHPRINRMQVIYTWDSRWFGKKKYAQYAEHDIRIREFLMKKYRDAHIDSIGIARGPKNMTVTVFAAKPGFIIGRGGQGLEDLRKYIERKFLQMSLKVKLNIQEVHSPALSAAIIAQTVASEIEKRMPFRRVMKQSIEKVMKSGAKGVKIGLSGRLNGVEIARAEKLSAGKVPLITLRSDVDYGFCEANTTYGKIGVKVWVYHGEIFGRKDQFSKLENNSEDKKEKETK</sequence>
<dbReference type="GO" id="GO:0006412">
    <property type="term" value="P:translation"/>
    <property type="evidence" value="ECO:0007669"/>
    <property type="project" value="UniProtKB-UniRule"/>
</dbReference>
<evidence type="ECO:0000256" key="5">
    <source>
        <dbReference type="ARBA" id="ARBA00023274"/>
    </source>
</evidence>
<dbReference type="InterPro" id="IPR015946">
    <property type="entry name" value="KH_dom-like_a/b"/>
</dbReference>
<feature type="domain" description="KH type-2" evidence="9">
    <location>
        <begin position="38"/>
        <end position="109"/>
    </location>
</feature>
<evidence type="ECO:0000256" key="1">
    <source>
        <dbReference type="ARBA" id="ARBA00010761"/>
    </source>
</evidence>
<evidence type="ECO:0000256" key="2">
    <source>
        <dbReference type="ARBA" id="ARBA00022730"/>
    </source>
</evidence>
<dbReference type="NCBIfam" id="TIGR01009">
    <property type="entry name" value="rpsC_bact"/>
    <property type="match status" value="1"/>
</dbReference>
<protein>
    <recommendedName>
        <fullName evidence="7 8">Small ribosomal subunit protein uS3</fullName>
    </recommendedName>
</protein>
<dbReference type="SUPFAM" id="SSF54814">
    <property type="entry name" value="Prokaryotic type KH domain (KH-domain type II)"/>
    <property type="match status" value="1"/>
</dbReference>
<comment type="function">
    <text evidence="6 8">Binds the lower part of the 30S subunit head. Binds mRNA in the 70S ribosome, positioning it for translation.</text>
</comment>
<keyword evidence="3 8" id="KW-0694">RNA-binding</keyword>
<reference evidence="10 11" key="1">
    <citation type="journal article" date="2016" name="Nat. Commun.">
        <title>Thousands of microbial genomes shed light on interconnected biogeochemical processes in an aquifer system.</title>
        <authorList>
            <person name="Anantharaman K."/>
            <person name="Brown C.T."/>
            <person name="Hug L.A."/>
            <person name="Sharon I."/>
            <person name="Castelle C.J."/>
            <person name="Probst A.J."/>
            <person name="Thomas B.C."/>
            <person name="Singh A."/>
            <person name="Wilkins M.J."/>
            <person name="Karaoz U."/>
            <person name="Brodie E.L."/>
            <person name="Williams K.H."/>
            <person name="Hubbard S.S."/>
            <person name="Banfield J.F."/>
        </authorList>
    </citation>
    <scope>NUCLEOTIDE SEQUENCE [LARGE SCALE GENOMIC DNA]</scope>
</reference>
<dbReference type="GO" id="GO:0022627">
    <property type="term" value="C:cytosolic small ribosomal subunit"/>
    <property type="evidence" value="ECO:0007669"/>
    <property type="project" value="TreeGrafter"/>
</dbReference>
<dbReference type="SUPFAM" id="SSF54821">
    <property type="entry name" value="Ribosomal protein S3 C-terminal domain"/>
    <property type="match status" value="1"/>
</dbReference>
<dbReference type="SMART" id="SM00322">
    <property type="entry name" value="KH"/>
    <property type="match status" value="1"/>
</dbReference>
<dbReference type="InterPro" id="IPR001351">
    <property type="entry name" value="Ribosomal_uS3_C"/>
</dbReference>
<dbReference type="InterPro" id="IPR009019">
    <property type="entry name" value="KH_sf_prok-type"/>
</dbReference>
<keyword evidence="2 8" id="KW-0699">rRNA-binding</keyword>
<dbReference type="Pfam" id="PF07650">
    <property type="entry name" value="KH_2"/>
    <property type="match status" value="1"/>
</dbReference>
<name>A0A1F6LLK7_9BACT</name>
<dbReference type="FunFam" id="3.30.300.20:FF:000001">
    <property type="entry name" value="30S ribosomal protein S3"/>
    <property type="match status" value="1"/>
</dbReference>
<dbReference type="PANTHER" id="PTHR11760">
    <property type="entry name" value="30S/40S RIBOSOMAL PROTEIN S3"/>
    <property type="match status" value="1"/>
</dbReference>
<dbReference type="InterPro" id="IPR005704">
    <property type="entry name" value="Ribosomal_uS3_bac-typ"/>
</dbReference>
<keyword evidence="4 8" id="KW-0689">Ribosomal protein</keyword>
<comment type="similarity">
    <text evidence="1 8">Belongs to the universal ribosomal protein uS3 family.</text>
</comment>
<dbReference type="EMBL" id="MFPS01000002">
    <property type="protein sequence ID" value="OGH60194.1"/>
    <property type="molecule type" value="Genomic_DNA"/>
</dbReference>
<evidence type="ECO:0000313" key="10">
    <source>
        <dbReference type="EMBL" id="OGH60194.1"/>
    </source>
</evidence>
<dbReference type="GO" id="GO:0003735">
    <property type="term" value="F:structural constituent of ribosome"/>
    <property type="evidence" value="ECO:0007669"/>
    <property type="project" value="InterPro"/>
</dbReference>
<dbReference type="GO" id="GO:0019843">
    <property type="term" value="F:rRNA binding"/>
    <property type="evidence" value="ECO:0007669"/>
    <property type="project" value="UniProtKB-UniRule"/>
</dbReference>
<dbReference type="PROSITE" id="PS50823">
    <property type="entry name" value="KH_TYPE_2"/>
    <property type="match status" value="1"/>
</dbReference>
<gene>
    <name evidence="8" type="primary">rpsC</name>
    <name evidence="10" type="ORF">A2725_04800</name>
</gene>
<evidence type="ECO:0000256" key="8">
    <source>
        <dbReference type="HAMAP-Rule" id="MF_01309"/>
    </source>
</evidence>